<feature type="transmembrane region" description="Helical" evidence="1">
    <location>
        <begin position="74"/>
        <end position="91"/>
    </location>
</feature>
<dbReference type="Proteomes" id="UP001500367">
    <property type="component" value="Unassembled WGS sequence"/>
</dbReference>
<evidence type="ECO:0000313" key="3">
    <source>
        <dbReference type="Proteomes" id="UP001500367"/>
    </source>
</evidence>
<dbReference type="EMBL" id="BAABCT010000005">
    <property type="protein sequence ID" value="GAA4075286.1"/>
    <property type="molecule type" value="Genomic_DNA"/>
</dbReference>
<feature type="transmembrane region" description="Helical" evidence="1">
    <location>
        <begin position="47"/>
        <end position="68"/>
    </location>
</feature>
<keyword evidence="1" id="KW-0812">Transmembrane</keyword>
<organism evidence="2 3">
    <name type="scientific">Flavobacterium cheonanense</name>
    <dbReference type="NCBI Taxonomy" id="706183"/>
    <lineage>
        <taxon>Bacteria</taxon>
        <taxon>Pseudomonadati</taxon>
        <taxon>Bacteroidota</taxon>
        <taxon>Flavobacteriia</taxon>
        <taxon>Flavobacteriales</taxon>
        <taxon>Flavobacteriaceae</taxon>
        <taxon>Flavobacterium</taxon>
    </lineage>
</organism>
<keyword evidence="3" id="KW-1185">Reference proteome</keyword>
<keyword evidence="1" id="KW-1133">Transmembrane helix</keyword>
<dbReference type="InterPro" id="IPR046548">
    <property type="entry name" value="DUF6804"/>
</dbReference>
<keyword evidence="1" id="KW-0472">Membrane</keyword>
<dbReference type="PROSITE" id="PS51257">
    <property type="entry name" value="PROKAR_LIPOPROTEIN"/>
    <property type="match status" value="1"/>
</dbReference>
<sequence length="94" mass="10775">MRTICMICAVIALIACFDMPIGYYTFLRMAITIGAILVLFKEVQKDVNLFGITFICLAILFNPIIPIYLYKKSIWMSIDISTGFIFLIYGFKEN</sequence>
<comment type="caution">
    <text evidence="2">The sequence shown here is derived from an EMBL/GenBank/DDBJ whole genome shotgun (WGS) entry which is preliminary data.</text>
</comment>
<evidence type="ECO:0000256" key="1">
    <source>
        <dbReference type="SAM" id="Phobius"/>
    </source>
</evidence>
<protein>
    <submittedName>
        <fullName evidence="2">Uncharacterized protein</fullName>
    </submittedName>
</protein>
<evidence type="ECO:0000313" key="2">
    <source>
        <dbReference type="EMBL" id="GAA4075286.1"/>
    </source>
</evidence>
<dbReference type="Pfam" id="PF20619">
    <property type="entry name" value="DUF6804"/>
    <property type="match status" value="1"/>
</dbReference>
<gene>
    <name evidence="2" type="ORF">GCM10022389_21170</name>
</gene>
<accession>A0ABP7VWE4</accession>
<name>A0ABP7VWE4_9FLAO</name>
<dbReference type="RefSeq" id="WP_344816686.1">
    <property type="nucleotide sequence ID" value="NZ_BAABCT010000005.1"/>
</dbReference>
<proteinExistence type="predicted"/>
<reference evidence="3" key="1">
    <citation type="journal article" date="2019" name="Int. J. Syst. Evol. Microbiol.">
        <title>The Global Catalogue of Microorganisms (GCM) 10K type strain sequencing project: providing services to taxonomists for standard genome sequencing and annotation.</title>
        <authorList>
            <consortium name="The Broad Institute Genomics Platform"/>
            <consortium name="The Broad Institute Genome Sequencing Center for Infectious Disease"/>
            <person name="Wu L."/>
            <person name="Ma J."/>
        </authorList>
    </citation>
    <scope>NUCLEOTIDE SEQUENCE [LARGE SCALE GENOMIC DNA]</scope>
    <source>
        <strain evidence="3">JCM 17069</strain>
    </source>
</reference>